<dbReference type="Pfam" id="PF13240">
    <property type="entry name" value="Zn_Ribbon_1"/>
    <property type="match status" value="1"/>
</dbReference>
<accession>A0A9D1NTJ4</accession>
<protein>
    <submittedName>
        <fullName evidence="4">Chitobiase/beta-hexosaminidase C-terminal domain-containing protein</fullName>
    </submittedName>
</protein>
<dbReference type="InterPro" id="IPR011990">
    <property type="entry name" value="TPR-like_helical_dom_sf"/>
</dbReference>
<reference evidence="4" key="1">
    <citation type="submission" date="2020-10" db="EMBL/GenBank/DDBJ databases">
        <authorList>
            <person name="Gilroy R."/>
        </authorList>
    </citation>
    <scope>NUCLEOTIDE SEQUENCE</scope>
    <source>
        <strain evidence="4">ChiBcec2-4451</strain>
    </source>
</reference>
<dbReference type="Pfam" id="PF14559">
    <property type="entry name" value="TPR_19"/>
    <property type="match status" value="1"/>
</dbReference>
<dbReference type="Proteomes" id="UP000886723">
    <property type="component" value="Unassembled WGS sequence"/>
</dbReference>
<dbReference type="Gene3D" id="1.25.40.10">
    <property type="entry name" value="Tetratricopeptide repeat domain"/>
    <property type="match status" value="1"/>
</dbReference>
<evidence type="ECO:0000256" key="1">
    <source>
        <dbReference type="SAM" id="Phobius"/>
    </source>
</evidence>
<organism evidence="4 5">
    <name type="scientific">Candidatus Pullilachnospira stercoravium</name>
    <dbReference type="NCBI Taxonomy" id="2840913"/>
    <lineage>
        <taxon>Bacteria</taxon>
        <taxon>Bacillati</taxon>
        <taxon>Bacillota</taxon>
        <taxon>Clostridia</taxon>
        <taxon>Lachnospirales</taxon>
        <taxon>Lachnospiraceae</taxon>
        <taxon>Lachnospiraceae incertae sedis</taxon>
        <taxon>Candidatus Pullilachnospira</taxon>
    </lineage>
</organism>
<feature type="transmembrane region" description="Helical" evidence="1">
    <location>
        <begin position="75"/>
        <end position="95"/>
    </location>
</feature>
<keyword evidence="1" id="KW-0472">Membrane</keyword>
<keyword evidence="1" id="KW-0812">Transmembrane</keyword>
<comment type="caution">
    <text evidence="4">The sequence shown here is derived from an EMBL/GenBank/DDBJ whole genome shotgun (WGS) entry which is preliminary data.</text>
</comment>
<evidence type="ECO:0000259" key="3">
    <source>
        <dbReference type="Pfam" id="PF13290"/>
    </source>
</evidence>
<proteinExistence type="predicted"/>
<name>A0A9D1NTJ4_9FIRM</name>
<evidence type="ECO:0000313" key="4">
    <source>
        <dbReference type="EMBL" id="HIV12540.1"/>
    </source>
</evidence>
<feature type="domain" description="Zinc-ribbon" evidence="2">
    <location>
        <begin position="2"/>
        <end position="23"/>
    </location>
</feature>
<keyword evidence="1" id="KW-1133">Transmembrane helix</keyword>
<dbReference type="Pfam" id="PF13290">
    <property type="entry name" value="CHB_HEX_C_1"/>
    <property type="match status" value="2"/>
</dbReference>
<dbReference type="InterPro" id="IPR026870">
    <property type="entry name" value="Zinc_ribbon_dom"/>
</dbReference>
<evidence type="ECO:0000259" key="2">
    <source>
        <dbReference type="Pfam" id="PF13240"/>
    </source>
</evidence>
<feature type="domain" description="GH29D-like beta-sandwich" evidence="3">
    <location>
        <begin position="304"/>
        <end position="368"/>
    </location>
</feature>
<dbReference type="SUPFAM" id="SSF48452">
    <property type="entry name" value="TPR-like"/>
    <property type="match status" value="1"/>
</dbReference>
<reference evidence="4" key="2">
    <citation type="journal article" date="2021" name="PeerJ">
        <title>Extensive microbial diversity within the chicken gut microbiome revealed by metagenomics and culture.</title>
        <authorList>
            <person name="Gilroy R."/>
            <person name="Ravi A."/>
            <person name="Getino M."/>
            <person name="Pursley I."/>
            <person name="Horton D.L."/>
            <person name="Alikhan N.F."/>
            <person name="Baker D."/>
            <person name="Gharbi K."/>
            <person name="Hall N."/>
            <person name="Watson M."/>
            <person name="Adriaenssens E.M."/>
            <person name="Foster-Nyarko E."/>
            <person name="Jarju S."/>
            <person name="Secka A."/>
            <person name="Antonio M."/>
            <person name="Oren A."/>
            <person name="Chaudhuri R.R."/>
            <person name="La Ragione R."/>
            <person name="Hildebrand F."/>
            <person name="Pallen M.J."/>
        </authorList>
    </citation>
    <scope>NUCLEOTIDE SEQUENCE</scope>
    <source>
        <strain evidence="4">ChiBcec2-4451</strain>
    </source>
</reference>
<feature type="domain" description="GH29D-like beta-sandwich" evidence="3">
    <location>
        <begin position="221"/>
        <end position="287"/>
    </location>
</feature>
<evidence type="ECO:0000313" key="5">
    <source>
        <dbReference type="Proteomes" id="UP000886723"/>
    </source>
</evidence>
<gene>
    <name evidence="4" type="ORF">IAA63_05295</name>
</gene>
<dbReference type="AlphaFoldDB" id="A0A9D1NTJ4"/>
<sequence length="380" mass="42286">MKCSNCGAPIEEGRLFCMNCGQEVQWVPDYDSFGSFIEQQEKLKKEKEEAQRRERLRAAQAAEAARKRKKKKQKMMAAAAVTVVAAGAVIGLVFWNNYQRNYNSFDYQMERAQSAFSSGEYQDSYEFASRAVTLNRDSDDARLLLAEILVNLDQSQDAREVLEDLIQDSPDNSEAYGQLIEIYADQEDTDAIKELMDNCENDEIREEYSAYITNPPVFSLPEGSYDAKQTLRLYTRGEGDIYYTTDGSEPTQESTAYTSEGIALEEGTTTVKAVVINENGIPSDVVSNTYTVELARPDPPQIAPSSGEYTTAMDTSIYVIVPEGCTAYYAFDERPTVNSTEYTGPVSMKAGTHIFYAIIQDENGKVSAAASATYTLTEAE</sequence>
<dbReference type="InterPro" id="IPR059177">
    <property type="entry name" value="GH29D-like_dom"/>
</dbReference>
<dbReference type="EMBL" id="DVON01000113">
    <property type="protein sequence ID" value="HIV12540.1"/>
    <property type="molecule type" value="Genomic_DNA"/>
</dbReference>